<dbReference type="Proteomes" id="UP001500547">
    <property type="component" value="Unassembled WGS sequence"/>
</dbReference>
<feature type="signal peptide" evidence="1">
    <location>
        <begin position="1"/>
        <end position="23"/>
    </location>
</feature>
<evidence type="ECO:0008006" key="4">
    <source>
        <dbReference type="Google" id="ProtNLM"/>
    </source>
</evidence>
<feature type="chain" id="PRO_5045549626" description="Cellulose biosynthesis protein BcsS" evidence="1">
    <location>
        <begin position="24"/>
        <end position="184"/>
    </location>
</feature>
<keyword evidence="1" id="KW-0732">Signal</keyword>
<gene>
    <name evidence="2" type="ORF">GCM10025770_33830</name>
</gene>
<protein>
    <recommendedName>
        <fullName evidence="4">Cellulose biosynthesis protein BcsS</fullName>
    </recommendedName>
</protein>
<reference evidence="3" key="1">
    <citation type="journal article" date="2019" name="Int. J. Syst. Evol. Microbiol.">
        <title>The Global Catalogue of Microorganisms (GCM) 10K type strain sequencing project: providing services to taxonomists for standard genome sequencing and annotation.</title>
        <authorList>
            <consortium name="The Broad Institute Genomics Platform"/>
            <consortium name="The Broad Institute Genome Sequencing Center for Infectious Disease"/>
            <person name="Wu L."/>
            <person name="Ma J."/>
        </authorList>
    </citation>
    <scope>NUCLEOTIDE SEQUENCE [LARGE SCALE GENOMIC DNA]</scope>
    <source>
        <strain evidence="3">JCM 18715</strain>
    </source>
</reference>
<organism evidence="2 3">
    <name type="scientific">Viridibacterium curvum</name>
    <dbReference type="NCBI Taxonomy" id="1101404"/>
    <lineage>
        <taxon>Bacteria</taxon>
        <taxon>Pseudomonadati</taxon>
        <taxon>Pseudomonadota</taxon>
        <taxon>Betaproteobacteria</taxon>
        <taxon>Rhodocyclales</taxon>
        <taxon>Rhodocyclaceae</taxon>
        <taxon>Viridibacterium</taxon>
    </lineage>
</organism>
<comment type="caution">
    <text evidence="2">The sequence shown here is derived from an EMBL/GenBank/DDBJ whole genome shotgun (WGS) entry which is preliminary data.</text>
</comment>
<keyword evidence="3" id="KW-1185">Reference proteome</keyword>
<accession>A0ABP9R2G6</accession>
<proteinExistence type="predicted"/>
<evidence type="ECO:0000313" key="2">
    <source>
        <dbReference type="EMBL" id="GAA5170615.1"/>
    </source>
</evidence>
<sequence>MTLRTRSGIALLATLWLSAYAHADSGLRLTTRPADDGFPGKLRVSALDSTYPFSNDRWSSFTIGRTTDINLVQPTLRADWYPFGSGLRTSAGMLWADPGISGNTTANWRNETFLGLGWTASASSSSTGSGWQLNADVGASRGLFSDCGRYGKCASQSGAGLRPGGSGEGIRWNPYISIGASLFY</sequence>
<name>A0ABP9R2G6_9RHOO</name>
<evidence type="ECO:0000256" key="1">
    <source>
        <dbReference type="SAM" id="SignalP"/>
    </source>
</evidence>
<evidence type="ECO:0000313" key="3">
    <source>
        <dbReference type="Proteomes" id="UP001500547"/>
    </source>
</evidence>
<dbReference type="EMBL" id="BAABLD010000017">
    <property type="protein sequence ID" value="GAA5170615.1"/>
    <property type="molecule type" value="Genomic_DNA"/>
</dbReference>